<dbReference type="KEGG" id="bmor:101737294"/>
<evidence type="ECO:0000313" key="4">
    <source>
        <dbReference type="Proteomes" id="UP000005204"/>
    </source>
</evidence>
<sequence length="269" mass="31587">MNYDDDTDLTAGRRSLSHEAEGQKIEHEFIKLYHKLPLLWDAKHPDYNNKYKRNAALDKLLIVLKQLNHLATRYNVRQKINILRSCYRKDLRRHLASKVIGADGEVSYEHIPTSWKFHKLRFLDGNDNNTEEYKNEITQVNIQDSEYHDNSNNSNQRSEESSGQECHDIETDPDLSLESLKTFEDKTYIRKSSHKRIKLELNKEGYYPPDKEEPLDREFNAIGANVACKLKRMNQQQRYHAELLINKVLIKGLKDSLTDDSDITDVWNV</sequence>
<feature type="region of interest" description="Disordered" evidence="1">
    <location>
        <begin position="141"/>
        <end position="171"/>
    </location>
</feature>
<accession>A0A8R2APW4</accession>
<name>A0A8R2APW4_BOMMO</name>
<keyword evidence="4" id="KW-1185">Reference proteome</keyword>
<evidence type="ECO:0000313" key="3">
    <source>
        <dbReference type="EnsemblMetazoa" id="XP_004925320.1"/>
    </source>
</evidence>
<dbReference type="EnsemblMetazoa" id="XM_004925263.4">
    <property type="protein sequence ID" value="XP_004925320.1"/>
    <property type="gene ID" value="LOC101737294"/>
</dbReference>
<dbReference type="Pfam" id="PF10545">
    <property type="entry name" value="MADF_DNA_bdg"/>
    <property type="match status" value="1"/>
</dbReference>
<feature type="domain" description="MADF" evidence="2">
    <location>
        <begin position="28"/>
        <end position="128"/>
    </location>
</feature>
<evidence type="ECO:0000259" key="2">
    <source>
        <dbReference type="PROSITE" id="PS51029"/>
    </source>
</evidence>
<dbReference type="PANTHER" id="PTHR21505:SF8">
    <property type="entry name" value="DPT-YFP REPRESSOR BY OVEREXPRESSION, ISOFORM D-RELATED"/>
    <property type="match status" value="1"/>
</dbReference>
<dbReference type="OrthoDB" id="6152242at2759"/>
<dbReference type="InterPro" id="IPR006578">
    <property type="entry name" value="MADF-dom"/>
</dbReference>
<dbReference type="SMART" id="SM00595">
    <property type="entry name" value="MADF"/>
    <property type="match status" value="1"/>
</dbReference>
<dbReference type="Proteomes" id="UP000005204">
    <property type="component" value="Unassembled WGS sequence"/>
</dbReference>
<reference evidence="3" key="2">
    <citation type="submission" date="2022-06" db="UniProtKB">
        <authorList>
            <consortium name="EnsemblMetazoa"/>
        </authorList>
    </citation>
    <scope>IDENTIFICATION</scope>
    <source>
        <strain evidence="3">p50T (Dazao)</strain>
    </source>
</reference>
<dbReference type="OMA" id="HRHDDEY"/>
<proteinExistence type="predicted"/>
<dbReference type="AlphaFoldDB" id="A0A8R2APW4"/>
<evidence type="ECO:0000256" key="1">
    <source>
        <dbReference type="SAM" id="MobiDB-lite"/>
    </source>
</evidence>
<reference evidence="4" key="1">
    <citation type="journal article" date="2008" name="Insect Biochem. Mol. Biol.">
        <title>The genome of a lepidopteran model insect, the silkworm Bombyx mori.</title>
        <authorList>
            <consortium name="International Silkworm Genome Consortium"/>
        </authorList>
    </citation>
    <scope>NUCLEOTIDE SEQUENCE [LARGE SCALE GENOMIC DNA]</scope>
    <source>
        <strain evidence="4">p50T</strain>
    </source>
</reference>
<dbReference type="PROSITE" id="PS51029">
    <property type="entry name" value="MADF"/>
    <property type="match status" value="1"/>
</dbReference>
<feature type="compositionally biased region" description="Basic and acidic residues" evidence="1">
    <location>
        <begin position="157"/>
        <end position="170"/>
    </location>
</feature>
<protein>
    <recommendedName>
        <fullName evidence="2">MADF domain-containing protein</fullName>
    </recommendedName>
</protein>
<gene>
    <name evidence="3" type="primary">101737294</name>
</gene>
<organism evidence="3 4">
    <name type="scientific">Bombyx mori</name>
    <name type="common">Silk moth</name>
    <dbReference type="NCBI Taxonomy" id="7091"/>
    <lineage>
        <taxon>Eukaryota</taxon>
        <taxon>Metazoa</taxon>
        <taxon>Ecdysozoa</taxon>
        <taxon>Arthropoda</taxon>
        <taxon>Hexapoda</taxon>
        <taxon>Insecta</taxon>
        <taxon>Pterygota</taxon>
        <taxon>Neoptera</taxon>
        <taxon>Endopterygota</taxon>
        <taxon>Lepidoptera</taxon>
        <taxon>Glossata</taxon>
        <taxon>Ditrysia</taxon>
        <taxon>Bombycoidea</taxon>
        <taxon>Bombycidae</taxon>
        <taxon>Bombycinae</taxon>
        <taxon>Bombyx</taxon>
    </lineage>
</organism>
<dbReference type="PANTHER" id="PTHR21505">
    <property type="entry name" value="MADF DOMAIN-CONTAINING PROTEIN-RELATED"/>
    <property type="match status" value="1"/>
</dbReference>